<name>A0A0F9H1Z7_9ZZZZ</name>
<evidence type="ECO:0000313" key="2">
    <source>
        <dbReference type="EMBL" id="KKM05059.1"/>
    </source>
</evidence>
<dbReference type="AlphaFoldDB" id="A0A0F9H1Z7"/>
<proteinExistence type="predicted"/>
<protein>
    <recommendedName>
        <fullName evidence="1">Schlafen AlbA-2 domain-containing protein</fullName>
    </recommendedName>
</protein>
<dbReference type="InterPro" id="IPR038461">
    <property type="entry name" value="Schlafen_AlbA_2_dom_sf"/>
</dbReference>
<dbReference type="EMBL" id="LAZR01016309">
    <property type="protein sequence ID" value="KKM05059.1"/>
    <property type="molecule type" value="Genomic_DNA"/>
</dbReference>
<feature type="domain" description="Schlafen AlbA-2" evidence="1">
    <location>
        <begin position="20"/>
        <end position="152"/>
    </location>
</feature>
<evidence type="ECO:0000259" key="1">
    <source>
        <dbReference type="Pfam" id="PF04326"/>
    </source>
</evidence>
<organism evidence="2">
    <name type="scientific">marine sediment metagenome</name>
    <dbReference type="NCBI Taxonomy" id="412755"/>
    <lineage>
        <taxon>unclassified sequences</taxon>
        <taxon>metagenomes</taxon>
        <taxon>ecological metagenomes</taxon>
    </lineage>
</organism>
<dbReference type="InterPro" id="IPR007421">
    <property type="entry name" value="Schlafen_AlbA_2_dom"/>
</dbReference>
<dbReference type="Gene3D" id="3.30.950.30">
    <property type="entry name" value="Schlafen, AAA domain"/>
    <property type="match status" value="1"/>
</dbReference>
<reference evidence="2" key="1">
    <citation type="journal article" date="2015" name="Nature">
        <title>Complex archaea that bridge the gap between prokaryotes and eukaryotes.</title>
        <authorList>
            <person name="Spang A."/>
            <person name="Saw J.H."/>
            <person name="Jorgensen S.L."/>
            <person name="Zaremba-Niedzwiedzka K."/>
            <person name="Martijn J."/>
            <person name="Lind A.E."/>
            <person name="van Eijk R."/>
            <person name="Schleper C."/>
            <person name="Guy L."/>
            <person name="Ettema T.J."/>
        </authorList>
    </citation>
    <scope>NUCLEOTIDE SEQUENCE</scope>
</reference>
<accession>A0A0F9H1Z7</accession>
<dbReference type="Pfam" id="PF04326">
    <property type="entry name" value="SLFN_AlbA_2"/>
    <property type="match status" value="1"/>
</dbReference>
<feature type="non-terminal residue" evidence="2">
    <location>
        <position position="1"/>
    </location>
</feature>
<gene>
    <name evidence="2" type="ORF">LCGC14_1757880</name>
</gene>
<sequence>KLDNITEEDIEDLIVNEELESKTIEYKSELPANNYDSRKKFLASVVSFINTIGGDQIFGIQEDRSSGKPSSHEGITVPHPDQEVLRLEQMMRNGIEPIPPSSVYRTKIIQQQNNNYIFILRLRRSWLRLHRISLNFKSKFYARATNRKYPMDIQEIRSSILLSETVTSQIRQFKEERVSIIDTNESFAPLNIGHLLQKKE</sequence>
<comment type="caution">
    <text evidence="2">The sequence shown here is derived from an EMBL/GenBank/DDBJ whole genome shotgun (WGS) entry which is preliminary data.</text>
</comment>